<evidence type="ECO:0000313" key="9">
    <source>
        <dbReference type="Proteomes" id="UP000249324"/>
    </source>
</evidence>
<evidence type="ECO:0000256" key="5">
    <source>
        <dbReference type="PROSITE-ProRule" id="PRU00335"/>
    </source>
</evidence>
<feature type="DNA-binding region" description="H-T-H motif" evidence="5">
    <location>
        <begin position="24"/>
        <end position="43"/>
    </location>
</feature>
<dbReference type="InterPro" id="IPR039538">
    <property type="entry name" value="BetI_C"/>
</dbReference>
<dbReference type="InterPro" id="IPR050109">
    <property type="entry name" value="HTH-type_TetR-like_transc_reg"/>
</dbReference>
<dbReference type="Gene3D" id="1.10.357.10">
    <property type="entry name" value="Tetracycline Repressor, domain 2"/>
    <property type="match status" value="1"/>
</dbReference>
<reference evidence="7" key="1">
    <citation type="submission" date="2018-05" db="EMBL/GenBank/DDBJ databases">
        <authorList>
            <person name="Moura L."/>
            <person name="Setubal J.C."/>
        </authorList>
    </citation>
    <scope>NUCLEOTIDE SEQUENCE</scope>
    <source>
        <strain evidence="7">ZC4RG45</strain>
    </source>
</reference>
<keyword evidence="1" id="KW-0678">Repressor</keyword>
<evidence type="ECO:0000256" key="4">
    <source>
        <dbReference type="ARBA" id="ARBA00023163"/>
    </source>
</evidence>
<dbReference type="EMBL" id="QGUI02000036">
    <property type="protein sequence ID" value="MFO7191568.1"/>
    <property type="molecule type" value="Genomic_DNA"/>
</dbReference>
<dbReference type="AlphaFoldDB" id="A0A2W4LNZ6"/>
<dbReference type="GO" id="GO:0000976">
    <property type="term" value="F:transcription cis-regulatory region binding"/>
    <property type="evidence" value="ECO:0007669"/>
    <property type="project" value="TreeGrafter"/>
</dbReference>
<dbReference type="EMBL" id="QGUI01000166">
    <property type="protein sequence ID" value="PZM99403.1"/>
    <property type="molecule type" value="Genomic_DNA"/>
</dbReference>
<dbReference type="PANTHER" id="PTHR30055">
    <property type="entry name" value="HTH-TYPE TRANSCRIPTIONAL REGULATOR RUTR"/>
    <property type="match status" value="1"/>
</dbReference>
<dbReference type="STRING" id="1111738.GCA_000427905_02022"/>
<accession>A0A2W4LNZ6</accession>
<evidence type="ECO:0000259" key="6">
    <source>
        <dbReference type="PROSITE" id="PS50977"/>
    </source>
</evidence>
<name>A0A2W4LNZ6_9PSEU</name>
<comment type="caution">
    <text evidence="8">The sequence shown here is derived from an EMBL/GenBank/DDBJ whole genome shotgun (WGS) entry which is preliminary data.</text>
</comment>
<reference evidence="7 9" key="3">
    <citation type="journal article" date="2021" name="BMC Genomics">
        <title>Genome-resolved metagenome and metatranscriptome analyses of thermophilic composting reveal key bacterial players and their metabolic interactions.</title>
        <authorList>
            <person name="Braga L.P.P."/>
            <person name="Pereira R.V."/>
            <person name="Martins L.F."/>
            <person name="Moura L.M.S."/>
            <person name="Sanchez F.B."/>
            <person name="Patane J.S.L."/>
            <person name="da Silva A.M."/>
            <person name="Setubal J.C."/>
        </authorList>
    </citation>
    <scope>NUCLEOTIDE SEQUENCE [LARGE SCALE GENOMIC DNA]</scope>
    <source>
        <strain evidence="7">ZC4RG45</strain>
    </source>
</reference>
<organism evidence="8">
    <name type="scientific">Thermocrispum agreste</name>
    <dbReference type="NCBI Taxonomy" id="37925"/>
    <lineage>
        <taxon>Bacteria</taxon>
        <taxon>Bacillati</taxon>
        <taxon>Actinomycetota</taxon>
        <taxon>Actinomycetes</taxon>
        <taxon>Pseudonocardiales</taxon>
        <taxon>Pseudonocardiaceae</taxon>
        <taxon>Thermocrispum</taxon>
    </lineage>
</organism>
<dbReference type="InterPro" id="IPR009057">
    <property type="entry name" value="Homeodomain-like_sf"/>
</dbReference>
<evidence type="ECO:0000313" key="8">
    <source>
        <dbReference type="EMBL" id="PZM99403.1"/>
    </source>
</evidence>
<evidence type="ECO:0000313" key="7">
    <source>
        <dbReference type="EMBL" id="MFO7191568.1"/>
    </source>
</evidence>
<sequence length="200" mass="22239">MGHREQLLAAARRLLEDKGYAHITARDLVAASNTNLASIGYHFGSKAGLLNEAIGEIYREWAEQLTEIALHAEVRNPVERAHVTWSAFLETLDEKRALLVSFLEAFTQAERTPELREQLAGHYRRTRRHVARLVAEELGGDVPPDDPRVEAVASFVIAVCDGLAVQWLLDPSRTPSGDELVAGLDMIWARSTAGKHPRDE</sequence>
<evidence type="ECO:0000256" key="2">
    <source>
        <dbReference type="ARBA" id="ARBA00023015"/>
    </source>
</evidence>
<keyword evidence="2" id="KW-0805">Transcription regulation</keyword>
<evidence type="ECO:0000256" key="1">
    <source>
        <dbReference type="ARBA" id="ARBA00022491"/>
    </source>
</evidence>
<evidence type="ECO:0000256" key="3">
    <source>
        <dbReference type="ARBA" id="ARBA00023125"/>
    </source>
</evidence>
<reference evidence="7" key="4">
    <citation type="submission" date="2023-08" db="EMBL/GenBank/DDBJ databases">
        <authorList>
            <person name="Guima S.E.S."/>
            <person name="Martins L.F."/>
            <person name="Silva A.M."/>
            <person name="Setubal J.C."/>
        </authorList>
    </citation>
    <scope>NUCLEOTIDE SEQUENCE</scope>
    <source>
        <strain evidence="7">ZC4RG45</strain>
    </source>
</reference>
<dbReference type="Pfam" id="PF00440">
    <property type="entry name" value="TetR_N"/>
    <property type="match status" value="1"/>
</dbReference>
<gene>
    <name evidence="7" type="ORF">DIU77_004940</name>
    <name evidence="8" type="ORF">DIU77_05910</name>
</gene>
<dbReference type="PRINTS" id="PR00455">
    <property type="entry name" value="HTHTETR"/>
</dbReference>
<dbReference type="GO" id="GO:0003700">
    <property type="term" value="F:DNA-binding transcription factor activity"/>
    <property type="evidence" value="ECO:0007669"/>
    <property type="project" value="TreeGrafter"/>
</dbReference>
<proteinExistence type="predicted"/>
<protein>
    <submittedName>
        <fullName evidence="8">TetR/AcrR family transcriptional regulator</fullName>
    </submittedName>
</protein>
<feature type="domain" description="HTH tetR-type" evidence="6">
    <location>
        <begin position="1"/>
        <end position="61"/>
    </location>
</feature>
<dbReference type="InterPro" id="IPR001647">
    <property type="entry name" value="HTH_TetR"/>
</dbReference>
<dbReference type="PANTHER" id="PTHR30055:SF219">
    <property type="entry name" value="TRANSCRIPTIONAL REGULATORY PROTEIN"/>
    <property type="match status" value="1"/>
</dbReference>
<dbReference type="InterPro" id="IPR036271">
    <property type="entry name" value="Tet_transcr_reg_TetR-rel_C_sf"/>
</dbReference>
<dbReference type="PROSITE" id="PS50977">
    <property type="entry name" value="HTH_TETR_2"/>
    <property type="match status" value="1"/>
</dbReference>
<dbReference type="SUPFAM" id="SSF48498">
    <property type="entry name" value="Tetracyclin repressor-like, C-terminal domain"/>
    <property type="match status" value="1"/>
</dbReference>
<dbReference type="SUPFAM" id="SSF46689">
    <property type="entry name" value="Homeodomain-like"/>
    <property type="match status" value="1"/>
</dbReference>
<dbReference type="Pfam" id="PF13977">
    <property type="entry name" value="TetR_C_6"/>
    <property type="match status" value="1"/>
</dbReference>
<keyword evidence="4" id="KW-0804">Transcription</keyword>
<dbReference type="Proteomes" id="UP000249324">
    <property type="component" value="Unassembled WGS sequence"/>
</dbReference>
<reference evidence="8" key="2">
    <citation type="submission" date="2018-05" db="EMBL/GenBank/DDBJ databases">
        <authorList>
            <person name="Lanie J.A."/>
            <person name="Ng W.-L."/>
            <person name="Kazmierczak K.M."/>
            <person name="Andrzejewski T.M."/>
            <person name="Davidsen T.M."/>
            <person name="Wayne K.J."/>
            <person name="Tettelin H."/>
            <person name="Glass J.I."/>
            <person name="Rusch D."/>
            <person name="Podicherti R."/>
            <person name="Tsui H.-C.T."/>
            <person name="Winkler M.E."/>
        </authorList>
    </citation>
    <scope>NUCLEOTIDE SEQUENCE</scope>
    <source>
        <strain evidence="8">ZC4RG45</strain>
    </source>
</reference>
<keyword evidence="3 5" id="KW-0238">DNA-binding</keyword>